<dbReference type="SMART" id="SM00969">
    <property type="entry name" value="SOCS_box"/>
    <property type="match status" value="1"/>
</dbReference>
<dbReference type="PROSITE" id="PS50225">
    <property type="entry name" value="SOCS"/>
    <property type="match status" value="1"/>
</dbReference>
<organism evidence="2 3">
    <name type="scientific">Argiope bruennichi</name>
    <name type="common">Wasp spider</name>
    <name type="synonym">Aranea bruennichi</name>
    <dbReference type="NCBI Taxonomy" id="94029"/>
    <lineage>
        <taxon>Eukaryota</taxon>
        <taxon>Metazoa</taxon>
        <taxon>Ecdysozoa</taxon>
        <taxon>Arthropoda</taxon>
        <taxon>Chelicerata</taxon>
        <taxon>Arachnida</taxon>
        <taxon>Araneae</taxon>
        <taxon>Araneomorphae</taxon>
        <taxon>Entelegynae</taxon>
        <taxon>Araneoidea</taxon>
        <taxon>Araneidae</taxon>
        <taxon>Argiope</taxon>
    </lineage>
</organism>
<reference evidence="2" key="2">
    <citation type="submission" date="2020-06" db="EMBL/GenBank/DDBJ databases">
        <authorList>
            <person name="Sheffer M."/>
        </authorList>
    </citation>
    <scope>NUCLEOTIDE SEQUENCE</scope>
</reference>
<dbReference type="SUPFAM" id="SSF158235">
    <property type="entry name" value="SOCS box-like"/>
    <property type="match status" value="1"/>
</dbReference>
<evidence type="ECO:0000259" key="1">
    <source>
        <dbReference type="PROSITE" id="PS50225"/>
    </source>
</evidence>
<evidence type="ECO:0000313" key="2">
    <source>
        <dbReference type="EMBL" id="KAF8770241.1"/>
    </source>
</evidence>
<dbReference type="CDD" id="cd03716">
    <property type="entry name" value="SOCS_ASB_like"/>
    <property type="match status" value="1"/>
</dbReference>
<gene>
    <name evidence="2" type="ORF">HNY73_017798</name>
</gene>
<protein>
    <recommendedName>
        <fullName evidence="1">SOCS box domain-containing protein</fullName>
    </recommendedName>
</protein>
<dbReference type="InterPro" id="IPR036036">
    <property type="entry name" value="SOCS_box-like_dom_sf"/>
</dbReference>
<dbReference type="GO" id="GO:0035556">
    <property type="term" value="P:intracellular signal transduction"/>
    <property type="evidence" value="ECO:0007669"/>
    <property type="project" value="InterPro"/>
</dbReference>
<reference evidence="2" key="1">
    <citation type="journal article" date="2020" name="bioRxiv">
        <title>Chromosome-level reference genome of the European wasp spider Argiope bruennichi: a resource for studies on range expansion and evolutionary adaptation.</title>
        <authorList>
            <person name="Sheffer M.M."/>
            <person name="Hoppe A."/>
            <person name="Krehenwinkel H."/>
            <person name="Uhl G."/>
            <person name="Kuss A.W."/>
            <person name="Jensen L."/>
            <person name="Jensen C."/>
            <person name="Gillespie R.G."/>
            <person name="Hoff K.J."/>
            <person name="Prost S."/>
        </authorList>
    </citation>
    <scope>NUCLEOTIDE SEQUENCE</scope>
</reference>
<dbReference type="Pfam" id="PF07525">
    <property type="entry name" value="SOCS_box"/>
    <property type="match status" value="1"/>
</dbReference>
<proteinExistence type="predicted"/>
<feature type="domain" description="SOCS box" evidence="1">
    <location>
        <begin position="373"/>
        <end position="420"/>
    </location>
</feature>
<dbReference type="Proteomes" id="UP000807504">
    <property type="component" value="Unassembled WGS sequence"/>
</dbReference>
<dbReference type="EMBL" id="JABXBU010002228">
    <property type="protein sequence ID" value="KAF8770241.1"/>
    <property type="molecule type" value="Genomic_DNA"/>
</dbReference>
<keyword evidence="3" id="KW-1185">Reference proteome</keyword>
<dbReference type="AlphaFoldDB" id="A0A8T0EBS2"/>
<name>A0A8T0EBS2_ARGBR</name>
<dbReference type="InterPro" id="IPR001496">
    <property type="entry name" value="SOCS_box"/>
</dbReference>
<evidence type="ECO:0000313" key="3">
    <source>
        <dbReference type="Proteomes" id="UP000807504"/>
    </source>
</evidence>
<comment type="caution">
    <text evidence="2">The sequence shown here is derived from an EMBL/GenBank/DDBJ whole genome shotgun (WGS) entry which is preliminary data.</text>
</comment>
<dbReference type="Gene3D" id="1.10.750.20">
    <property type="entry name" value="SOCS box"/>
    <property type="match status" value="1"/>
</dbReference>
<accession>A0A8T0EBS2</accession>
<sequence>MMMELMYPSYIDLDKAENIVKYSFVVHKSVTCLDLSVCEYSVFKGRRQGHPLRIDKTFPPLIDWSNNFISTEEDCRKSLTVERQLWYAYHLDSSTKLEQSLRNVQSCQKREYYSPSMFLSQLDTDYELYEDSLSEMIIETLKTSNQKVNCVRKVSKIMKKLVCLKKNFTIISLCLDILYEHCSDSNVVNDFLTAFNFQAWIVNIDRPKLLQYLLHHANQAGHNVLVTDVHKLINRCVTNHLFRNSTVLLKYYDAPGFSDSMYEDVIHHIAKRRPSLNDDVLTCPVKEGWLCKKRNFLMLQILDIFFHGPTLSSKTALSQIWKSIPDAFISQEELSRAYNKVVSPTDIEEIYTFYSSVIEEEKIYDFDDIEEYIKSCTPRSLKQTCRTTIRKSLSDNKQLPQGIQMLHLPRQLQSFLKLEI</sequence>